<organism evidence="1 2">
    <name type="scientific">Helicobacter felis (strain ATCC 49179 / CCUG 28539 / NCTC 12436 / CS1)</name>
    <dbReference type="NCBI Taxonomy" id="936155"/>
    <lineage>
        <taxon>Bacteria</taxon>
        <taxon>Pseudomonadati</taxon>
        <taxon>Campylobacterota</taxon>
        <taxon>Epsilonproteobacteria</taxon>
        <taxon>Campylobacterales</taxon>
        <taxon>Helicobacteraceae</taxon>
        <taxon>Helicobacter</taxon>
    </lineage>
</organism>
<proteinExistence type="predicted"/>
<dbReference type="GeneID" id="36134484"/>
<sequence length="109" mass="12737">MVSKIFYTILRFYQWLSPLKGRCCRFYPSCSTYALWLLPHESLGKALLKITRRIFCCHPYHKGGIDYPLGTRPLTPIFSPPIAPLYYLVPINSTNPVPYYILKVHSERK</sequence>
<dbReference type="PANTHER" id="PTHR33383">
    <property type="entry name" value="MEMBRANE PROTEIN INSERTION EFFICIENCY FACTOR-RELATED"/>
    <property type="match status" value="1"/>
</dbReference>
<dbReference type="eggNOG" id="COG0759">
    <property type="taxonomic scope" value="Bacteria"/>
</dbReference>
<evidence type="ECO:0000313" key="1">
    <source>
        <dbReference type="EMBL" id="CBY83298.1"/>
    </source>
</evidence>
<dbReference type="Proteomes" id="UP000007934">
    <property type="component" value="Chromosome"/>
</dbReference>
<dbReference type="AlphaFoldDB" id="E7A971"/>
<dbReference type="OrthoDB" id="9801753at2"/>
<dbReference type="STRING" id="936155.HFELIS_12140"/>
<dbReference type="HOGENOM" id="CLU_144811_4_0_7"/>
<dbReference type="PANTHER" id="PTHR33383:SF1">
    <property type="entry name" value="MEMBRANE PROTEIN INSERTION EFFICIENCY FACTOR-RELATED"/>
    <property type="match status" value="1"/>
</dbReference>
<evidence type="ECO:0000313" key="2">
    <source>
        <dbReference type="Proteomes" id="UP000007934"/>
    </source>
</evidence>
<dbReference type="RefSeq" id="WP_013469662.1">
    <property type="nucleotide sequence ID" value="NC_014810.2"/>
</dbReference>
<dbReference type="Pfam" id="PF01809">
    <property type="entry name" value="YidD"/>
    <property type="match status" value="1"/>
</dbReference>
<dbReference type="InterPro" id="IPR002696">
    <property type="entry name" value="Membr_insert_effic_factor_YidD"/>
</dbReference>
<keyword evidence="2" id="KW-1185">Reference proteome</keyword>
<gene>
    <name evidence="1" type="ordered locus">Hfelis_12140</name>
</gene>
<dbReference type="NCBIfam" id="TIGR00278">
    <property type="entry name" value="membrane protein insertion efficiency factor YidD"/>
    <property type="match status" value="1"/>
</dbReference>
<dbReference type="KEGG" id="hfe:HFELIS_12140"/>
<evidence type="ECO:0008006" key="3">
    <source>
        <dbReference type="Google" id="ProtNLM"/>
    </source>
</evidence>
<reference evidence="1 2" key="1">
    <citation type="journal article" date="2011" name="Genome Biol. Evol.">
        <title>Comparative whole genome sequence analysis of the carcinogenic bacterial model pathogen Helicobacter felis.</title>
        <authorList>
            <person name="Arnold I.C."/>
            <person name="Zigova Z."/>
            <person name="Holden M."/>
            <person name="Lawley T.D."/>
            <person name="Rad R."/>
            <person name="Dougan G."/>
            <person name="Falkow S."/>
            <person name="Bentley S.D."/>
            <person name="Muller A."/>
        </authorList>
    </citation>
    <scope>NUCLEOTIDE SEQUENCE [LARGE SCALE GENOMIC DNA]</scope>
    <source>
        <strain evidence="2">ATCC 49179 / CCUG 28539 / NCTC 12436 / CS1</strain>
    </source>
</reference>
<dbReference type="EMBL" id="FQ670179">
    <property type="protein sequence ID" value="CBY83298.1"/>
    <property type="molecule type" value="Genomic_DNA"/>
</dbReference>
<name>E7A971_HELFC</name>
<accession>E7A971</accession>
<dbReference type="SMART" id="SM01234">
    <property type="entry name" value="Haemolytic"/>
    <property type="match status" value="1"/>
</dbReference>
<protein>
    <recommendedName>
        <fullName evidence="3">Membrane protein insertion efficiency factor</fullName>
    </recommendedName>
</protein>